<dbReference type="PANTHER" id="PTHR30373">
    <property type="entry name" value="UPF0603 PROTEIN YGCG"/>
    <property type="match status" value="1"/>
</dbReference>
<gene>
    <name evidence="2" type="ORF">SAMN05216283_1098</name>
</gene>
<keyword evidence="3" id="KW-1185">Reference proteome</keyword>
<evidence type="ECO:0000313" key="3">
    <source>
        <dbReference type="Proteomes" id="UP000198964"/>
    </source>
</evidence>
<name>A0A1I2JIY9_9BACT</name>
<reference evidence="2 3" key="1">
    <citation type="submission" date="2016-10" db="EMBL/GenBank/DDBJ databases">
        <authorList>
            <person name="de Groot N.N."/>
        </authorList>
    </citation>
    <scope>NUCLEOTIDE SEQUENCE [LARGE SCALE GENOMIC DNA]</scope>
    <source>
        <strain evidence="2 3">CGMCC 1.9156</strain>
    </source>
</reference>
<dbReference type="Proteomes" id="UP000198964">
    <property type="component" value="Unassembled WGS sequence"/>
</dbReference>
<dbReference type="InterPro" id="IPR007621">
    <property type="entry name" value="TPM_dom"/>
</dbReference>
<dbReference type="STRING" id="655355.SAMN05216283_1098"/>
<dbReference type="AlphaFoldDB" id="A0A1I2JIY9"/>
<dbReference type="Gene3D" id="3.10.310.50">
    <property type="match status" value="1"/>
</dbReference>
<dbReference type="RefSeq" id="WP_093920707.1">
    <property type="nucleotide sequence ID" value="NZ_FONW01000009.1"/>
</dbReference>
<organism evidence="2 3">
    <name type="scientific">Sunxiuqinia elliptica</name>
    <dbReference type="NCBI Taxonomy" id="655355"/>
    <lineage>
        <taxon>Bacteria</taxon>
        <taxon>Pseudomonadati</taxon>
        <taxon>Bacteroidota</taxon>
        <taxon>Bacteroidia</taxon>
        <taxon>Marinilabiliales</taxon>
        <taxon>Prolixibacteraceae</taxon>
        <taxon>Sunxiuqinia</taxon>
    </lineage>
</organism>
<accession>A0A1I2JIY9</accession>
<sequence>MSAQTFFSEKEKKQITDAIKQAELNTSGEIRVHVEGKCPEDVLDRAAYWFEKLSMHKTELRNGVLFYLAVADRKFAILGDAGINAKVPENFWESIKANMLTQFKESHFANGLSAGITMAGEQLKAHFPYQTDDVNELSDEISFGEK</sequence>
<evidence type="ECO:0000313" key="2">
    <source>
        <dbReference type="EMBL" id="SFF54835.1"/>
    </source>
</evidence>
<dbReference type="PANTHER" id="PTHR30373:SF8">
    <property type="entry name" value="BLL7265 PROTEIN"/>
    <property type="match status" value="1"/>
</dbReference>
<feature type="domain" description="TPM" evidence="1">
    <location>
        <begin position="5"/>
        <end position="121"/>
    </location>
</feature>
<dbReference type="EMBL" id="FONW01000009">
    <property type="protein sequence ID" value="SFF54835.1"/>
    <property type="molecule type" value="Genomic_DNA"/>
</dbReference>
<dbReference type="Pfam" id="PF04536">
    <property type="entry name" value="TPM_phosphatase"/>
    <property type="match status" value="1"/>
</dbReference>
<protein>
    <submittedName>
        <fullName evidence="2">TLP18.3, Psb32 and MOLO-1 founding protein of phosphatase</fullName>
    </submittedName>
</protein>
<proteinExistence type="predicted"/>
<evidence type="ECO:0000259" key="1">
    <source>
        <dbReference type="Pfam" id="PF04536"/>
    </source>
</evidence>